<evidence type="ECO:0000259" key="6">
    <source>
        <dbReference type="PROSITE" id="PS51898"/>
    </source>
</evidence>
<dbReference type="PROSITE" id="PS51900">
    <property type="entry name" value="CB"/>
    <property type="match status" value="1"/>
</dbReference>
<dbReference type="AlphaFoldDB" id="E1QDG8"/>
<dbReference type="GO" id="GO:0015074">
    <property type="term" value="P:DNA integration"/>
    <property type="evidence" value="ECO:0007669"/>
    <property type="project" value="UniProtKB-KW"/>
</dbReference>
<dbReference type="EMBL" id="CP002085">
    <property type="protein sequence ID" value="ADK83487.1"/>
    <property type="molecule type" value="Genomic_DNA"/>
</dbReference>
<dbReference type="Pfam" id="PF00589">
    <property type="entry name" value="Phage_integrase"/>
    <property type="match status" value="1"/>
</dbReference>
<accession>E1QDG8</accession>
<evidence type="ECO:0000256" key="4">
    <source>
        <dbReference type="ARBA" id="ARBA00023172"/>
    </source>
</evidence>
<dbReference type="Gene3D" id="1.10.443.10">
    <property type="entry name" value="Intergrase catalytic core"/>
    <property type="match status" value="1"/>
</dbReference>
<dbReference type="InterPro" id="IPR010998">
    <property type="entry name" value="Integrase_recombinase_N"/>
</dbReference>
<dbReference type="OrthoDB" id="9789256at2"/>
<dbReference type="Proteomes" id="UP000009047">
    <property type="component" value="Chromosome"/>
</dbReference>
<keyword evidence="4" id="KW-0233">DNA recombination</keyword>
<feature type="domain" description="Tyr recombinase" evidence="6">
    <location>
        <begin position="200"/>
        <end position="376"/>
    </location>
</feature>
<dbReference type="InterPro" id="IPR050808">
    <property type="entry name" value="Phage_Integrase"/>
</dbReference>
<evidence type="ECO:0000256" key="1">
    <source>
        <dbReference type="ARBA" id="ARBA00008857"/>
    </source>
</evidence>
<dbReference type="InterPro" id="IPR011010">
    <property type="entry name" value="DNA_brk_join_enz"/>
</dbReference>
<dbReference type="PROSITE" id="PS51898">
    <property type="entry name" value="TYR_RECOMBINASE"/>
    <property type="match status" value="1"/>
</dbReference>
<proteinExistence type="inferred from homology"/>
<dbReference type="HOGENOM" id="CLU_027562_17_7_7"/>
<dbReference type="STRING" id="644282.Deba_0108"/>
<dbReference type="RefSeq" id="WP_013256943.1">
    <property type="nucleotide sequence ID" value="NC_014365.1"/>
</dbReference>
<organism evidence="8 9">
    <name type="scientific">Desulfarculus baarsii (strain ATCC 33931 / DSM 2075 / LMG 7858 / VKM B-1802 / 2st14)</name>
    <dbReference type="NCBI Taxonomy" id="644282"/>
    <lineage>
        <taxon>Bacteria</taxon>
        <taxon>Pseudomonadati</taxon>
        <taxon>Thermodesulfobacteriota</taxon>
        <taxon>Desulfarculia</taxon>
        <taxon>Desulfarculales</taxon>
        <taxon>Desulfarculaceae</taxon>
        <taxon>Desulfarculus</taxon>
    </lineage>
</organism>
<feature type="domain" description="Core-binding (CB)" evidence="7">
    <location>
        <begin position="96"/>
        <end position="177"/>
    </location>
</feature>
<evidence type="ECO:0000313" key="9">
    <source>
        <dbReference type="Proteomes" id="UP000009047"/>
    </source>
</evidence>
<sequence length="401" mass="43853">MHLLTKKGIDALQPAETEFWVWDSKLSGFGVRVHPTGRKVFVAQYRSQTGRTRRMALGQVGKITLDEARTLAQRVFSDVAKGLDPSANRKQGRTAPTVAELCARYLAEHAQAKKKPASQVRDRRLIERFIIPQLGGEKVNTLSRADVAKLHNAIGRETPIQANRTLAVVSKMMTLAIRWGLRDEAKGNPAQFIERFREAKRERYLSADELAQLGQALAAAENEGWGFRPAIDAIRFLLLTGARVGEALSLRWEWIDRERACIFLPDSKTGRKALPIGGAVLAMLDGLAKQAGNPHVFPGQSLGRPLVDINTTWRKVRARAGLEGVRLHDLRHSYASVGAASGLSLTLIGAILGHSEPSTTARYSHLANNPLAQAADMVSAKIAAALAAPVAEKVVALRRKE</sequence>
<comment type="similarity">
    <text evidence="1">Belongs to the 'phage' integrase family.</text>
</comment>
<name>E1QDG8_DESB2</name>
<dbReference type="eggNOG" id="COG0582">
    <property type="taxonomic scope" value="Bacteria"/>
</dbReference>
<keyword evidence="2" id="KW-0229">DNA integration</keyword>
<dbReference type="InterPro" id="IPR002104">
    <property type="entry name" value="Integrase_catalytic"/>
</dbReference>
<gene>
    <name evidence="8" type="ordered locus">Deba_0108</name>
</gene>
<dbReference type="GO" id="GO:0003677">
    <property type="term" value="F:DNA binding"/>
    <property type="evidence" value="ECO:0007669"/>
    <property type="project" value="UniProtKB-UniRule"/>
</dbReference>
<keyword evidence="9" id="KW-1185">Reference proteome</keyword>
<protein>
    <submittedName>
        <fullName evidence="8">Integrase family protein</fullName>
    </submittedName>
</protein>
<dbReference type="PANTHER" id="PTHR30629">
    <property type="entry name" value="PROPHAGE INTEGRASE"/>
    <property type="match status" value="1"/>
</dbReference>
<evidence type="ECO:0000259" key="7">
    <source>
        <dbReference type="PROSITE" id="PS51900"/>
    </source>
</evidence>
<dbReference type="InterPro" id="IPR013762">
    <property type="entry name" value="Integrase-like_cat_sf"/>
</dbReference>
<dbReference type="Pfam" id="PF13356">
    <property type="entry name" value="Arm-DNA-bind_3"/>
    <property type="match status" value="1"/>
</dbReference>
<reference evidence="8 9" key="1">
    <citation type="journal article" date="2010" name="Stand. Genomic Sci.">
        <title>Complete genome sequence of Desulfarculus baarsii type strain (2st14).</title>
        <authorList>
            <person name="Sun H."/>
            <person name="Spring S."/>
            <person name="Lapidus A."/>
            <person name="Davenport K."/>
            <person name="Del Rio T.G."/>
            <person name="Tice H."/>
            <person name="Nolan M."/>
            <person name="Copeland A."/>
            <person name="Cheng J.F."/>
            <person name="Lucas S."/>
            <person name="Tapia R."/>
            <person name="Goodwin L."/>
            <person name="Pitluck S."/>
            <person name="Ivanova N."/>
            <person name="Pagani I."/>
            <person name="Mavromatis K."/>
            <person name="Ovchinnikova G."/>
            <person name="Pati A."/>
            <person name="Chen A."/>
            <person name="Palaniappan K."/>
            <person name="Hauser L."/>
            <person name="Chang Y.J."/>
            <person name="Jeffries C.D."/>
            <person name="Detter J.C."/>
            <person name="Han C."/>
            <person name="Rohde M."/>
            <person name="Brambilla E."/>
            <person name="Goker M."/>
            <person name="Woyke T."/>
            <person name="Bristow J."/>
            <person name="Eisen J.A."/>
            <person name="Markowitz V."/>
            <person name="Hugenholtz P."/>
            <person name="Kyrpides N.C."/>
            <person name="Klenk H.P."/>
            <person name="Land M."/>
        </authorList>
    </citation>
    <scope>NUCLEOTIDE SEQUENCE [LARGE SCALE GENOMIC DNA]</scope>
    <source>
        <strain evidence="9">ATCC 33931 / DSM 2075 / LMG 7858 / VKM B-1802 / 2st14</strain>
    </source>
</reference>
<keyword evidence="3 5" id="KW-0238">DNA-binding</keyword>
<evidence type="ECO:0000256" key="2">
    <source>
        <dbReference type="ARBA" id="ARBA00022908"/>
    </source>
</evidence>
<dbReference type="CDD" id="cd00796">
    <property type="entry name" value="INT_Rci_Hp1_C"/>
    <property type="match status" value="1"/>
</dbReference>
<dbReference type="Gene3D" id="1.10.150.130">
    <property type="match status" value="1"/>
</dbReference>
<dbReference type="PANTHER" id="PTHR30629:SF2">
    <property type="entry name" value="PROPHAGE INTEGRASE INTS-RELATED"/>
    <property type="match status" value="1"/>
</dbReference>
<dbReference type="InterPro" id="IPR038488">
    <property type="entry name" value="Integrase_DNA-bd_sf"/>
</dbReference>
<evidence type="ECO:0000256" key="3">
    <source>
        <dbReference type="ARBA" id="ARBA00023125"/>
    </source>
</evidence>
<dbReference type="Gene3D" id="3.30.160.390">
    <property type="entry name" value="Integrase, DNA-binding domain"/>
    <property type="match status" value="1"/>
</dbReference>
<dbReference type="InterPro" id="IPR025166">
    <property type="entry name" value="Integrase_DNA_bind_dom"/>
</dbReference>
<dbReference type="GO" id="GO:0006310">
    <property type="term" value="P:DNA recombination"/>
    <property type="evidence" value="ECO:0007669"/>
    <property type="project" value="UniProtKB-KW"/>
</dbReference>
<evidence type="ECO:0000256" key="5">
    <source>
        <dbReference type="PROSITE-ProRule" id="PRU01248"/>
    </source>
</evidence>
<dbReference type="InterPro" id="IPR044068">
    <property type="entry name" value="CB"/>
</dbReference>
<dbReference type="KEGG" id="dbr:Deba_0108"/>
<dbReference type="SUPFAM" id="SSF56349">
    <property type="entry name" value="DNA breaking-rejoining enzymes"/>
    <property type="match status" value="1"/>
</dbReference>
<evidence type="ECO:0000313" key="8">
    <source>
        <dbReference type="EMBL" id="ADK83487.1"/>
    </source>
</evidence>